<dbReference type="SUPFAM" id="SSF55874">
    <property type="entry name" value="ATPase domain of HSP90 chaperone/DNA topoisomerase II/histidine kinase"/>
    <property type="match status" value="1"/>
</dbReference>
<evidence type="ECO:0000259" key="7">
    <source>
        <dbReference type="PROSITE" id="PS50109"/>
    </source>
</evidence>
<keyword evidence="6" id="KW-0902">Two-component regulatory system</keyword>
<dbReference type="AlphaFoldDB" id="A0A2L0EQX6"/>
<reference evidence="8 9" key="1">
    <citation type="submission" date="2015-09" db="EMBL/GenBank/DDBJ databases">
        <title>Sorangium comparison.</title>
        <authorList>
            <person name="Zaburannyi N."/>
            <person name="Bunk B."/>
            <person name="Overmann J."/>
            <person name="Mueller R."/>
        </authorList>
    </citation>
    <scope>NUCLEOTIDE SEQUENCE [LARGE SCALE GENOMIC DNA]</scope>
    <source>
        <strain evidence="8 9">So ce26</strain>
    </source>
</reference>
<evidence type="ECO:0000313" key="8">
    <source>
        <dbReference type="EMBL" id="AUX41670.1"/>
    </source>
</evidence>
<dbReference type="Pfam" id="PF02518">
    <property type="entry name" value="HATPase_c"/>
    <property type="match status" value="1"/>
</dbReference>
<dbReference type="EC" id="2.7.13.3" evidence="2"/>
<proteinExistence type="predicted"/>
<dbReference type="InterPro" id="IPR050736">
    <property type="entry name" value="Sensor_HK_Regulatory"/>
</dbReference>
<dbReference type="InterPro" id="IPR036890">
    <property type="entry name" value="HATPase_C_sf"/>
</dbReference>
<evidence type="ECO:0000313" key="9">
    <source>
        <dbReference type="Proteomes" id="UP000238348"/>
    </source>
</evidence>
<dbReference type="InterPro" id="IPR003594">
    <property type="entry name" value="HATPase_dom"/>
</dbReference>
<dbReference type="PANTHER" id="PTHR43711">
    <property type="entry name" value="TWO-COMPONENT HISTIDINE KINASE"/>
    <property type="match status" value="1"/>
</dbReference>
<name>A0A2L0EQX6_SORCE</name>
<keyword evidence="5" id="KW-0418">Kinase</keyword>
<evidence type="ECO:0000256" key="3">
    <source>
        <dbReference type="ARBA" id="ARBA00022553"/>
    </source>
</evidence>
<evidence type="ECO:0000256" key="4">
    <source>
        <dbReference type="ARBA" id="ARBA00022679"/>
    </source>
</evidence>
<comment type="catalytic activity">
    <reaction evidence="1">
        <text>ATP + protein L-histidine = ADP + protein N-phospho-L-histidine.</text>
        <dbReference type="EC" id="2.7.13.3"/>
    </reaction>
</comment>
<gene>
    <name evidence="8" type="ORF">SOCE26_030920</name>
</gene>
<dbReference type="Proteomes" id="UP000238348">
    <property type="component" value="Chromosome"/>
</dbReference>
<sequence>MIEPGLVIHAERERVLQVLSNLLGNALKFTPQGGQVTLSVDREGTMARFAVADTGPGIPREDLASLFERFWKGETPGKQGTGLGLYIAKGIVDAHGGHIWVESEVGHGTRFTFTLPIAEPAVHEAPAAEVGAPLHPA</sequence>
<dbReference type="PROSITE" id="PS50109">
    <property type="entry name" value="HIS_KIN"/>
    <property type="match status" value="1"/>
</dbReference>
<dbReference type="Gene3D" id="3.30.565.10">
    <property type="entry name" value="Histidine kinase-like ATPase, C-terminal domain"/>
    <property type="match status" value="1"/>
</dbReference>
<dbReference type="GO" id="GO:0004673">
    <property type="term" value="F:protein histidine kinase activity"/>
    <property type="evidence" value="ECO:0007669"/>
    <property type="project" value="UniProtKB-EC"/>
</dbReference>
<evidence type="ECO:0000256" key="2">
    <source>
        <dbReference type="ARBA" id="ARBA00012438"/>
    </source>
</evidence>
<dbReference type="PANTHER" id="PTHR43711:SF1">
    <property type="entry name" value="HISTIDINE KINASE 1"/>
    <property type="match status" value="1"/>
</dbReference>
<organism evidence="8 9">
    <name type="scientific">Sorangium cellulosum</name>
    <name type="common">Polyangium cellulosum</name>
    <dbReference type="NCBI Taxonomy" id="56"/>
    <lineage>
        <taxon>Bacteria</taxon>
        <taxon>Pseudomonadati</taxon>
        <taxon>Myxococcota</taxon>
        <taxon>Polyangia</taxon>
        <taxon>Polyangiales</taxon>
        <taxon>Polyangiaceae</taxon>
        <taxon>Sorangium</taxon>
    </lineage>
</organism>
<accession>A0A2L0EQX6</accession>
<dbReference type="EMBL" id="CP012673">
    <property type="protein sequence ID" value="AUX41670.1"/>
    <property type="molecule type" value="Genomic_DNA"/>
</dbReference>
<dbReference type="FunFam" id="3.30.565.10:FF:000006">
    <property type="entry name" value="Sensor histidine kinase WalK"/>
    <property type="match status" value="1"/>
</dbReference>
<protein>
    <recommendedName>
        <fullName evidence="2">histidine kinase</fullName>
        <ecNumber evidence="2">2.7.13.3</ecNumber>
    </recommendedName>
</protein>
<keyword evidence="3" id="KW-0597">Phosphoprotein</keyword>
<dbReference type="PRINTS" id="PR00344">
    <property type="entry name" value="BCTRLSENSOR"/>
</dbReference>
<dbReference type="InterPro" id="IPR005467">
    <property type="entry name" value="His_kinase_dom"/>
</dbReference>
<dbReference type="InterPro" id="IPR004358">
    <property type="entry name" value="Sig_transdc_His_kin-like_C"/>
</dbReference>
<dbReference type="SMART" id="SM00387">
    <property type="entry name" value="HATPase_c"/>
    <property type="match status" value="1"/>
</dbReference>
<feature type="domain" description="Histidine kinase" evidence="7">
    <location>
        <begin position="1"/>
        <end position="119"/>
    </location>
</feature>
<dbReference type="CDD" id="cd16922">
    <property type="entry name" value="HATPase_EvgS-ArcB-TorS-like"/>
    <property type="match status" value="1"/>
</dbReference>
<dbReference type="GO" id="GO:0000160">
    <property type="term" value="P:phosphorelay signal transduction system"/>
    <property type="evidence" value="ECO:0007669"/>
    <property type="project" value="UniProtKB-KW"/>
</dbReference>
<evidence type="ECO:0000256" key="1">
    <source>
        <dbReference type="ARBA" id="ARBA00000085"/>
    </source>
</evidence>
<keyword evidence="4" id="KW-0808">Transferase</keyword>
<dbReference type="RefSeq" id="WP_234023693.1">
    <property type="nucleotide sequence ID" value="NZ_CP012673.1"/>
</dbReference>
<evidence type="ECO:0000256" key="5">
    <source>
        <dbReference type="ARBA" id="ARBA00022777"/>
    </source>
</evidence>
<evidence type="ECO:0000256" key="6">
    <source>
        <dbReference type="ARBA" id="ARBA00023012"/>
    </source>
</evidence>